<dbReference type="InterPro" id="IPR028098">
    <property type="entry name" value="Glyco_trans_4-like_N"/>
</dbReference>
<evidence type="ECO:0000259" key="2">
    <source>
        <dbReference type="Pfam" id="PF13579"/>
    </source>
</evidence>
<proteinExistence type="predicted"/>
<gene>
    <name evidence="3" type="ORF">UFOPK3733_01157</name>
</gene>
<evidence type="ECO:0000259" key="1">
    <source>
        <dbReference type="Pfam" id="PF00534"/>
    </source>
</evidence>
<evidence type="ECO:0000313" key="3">
    <source>
        <dbReference type="EMBL" id="CAB4938882.1"/>
    </source>
</evidence>
<dbReference type="PANTHER" id="PTHR12526">
    <property type="entry name" value="GLYCOSYLTRANSFERASE"/>
    <property type="match status" value="1"/>
</dbReference>
<name>A0A6J7J917_9ZZZZ</name>
<sequence length="408" mass="44019">MATSTTPNFDVLVHDFAGHPFEAELSRELARLGFSVVHAYCGGVTTGKGNLQRTEDDPEGLSFLDISDRAFERYSTLGRVRSEYRYGRRLSAAARSLRPHAVLSANTPLIAQAGLWITCGRIGANRIFWLQDFLGRGVRAVFTERNALLGATVGRAIEHLETILLRRSDGIIVIADDFVAALRDRRVKVPTLVVENWAPLDEIRMGSKPNQWSTSMGLDGLRVAIYSGTLGLKHDPEHLVAAARALDPESERLVVITEGLGRDRLEQAKAAEGLDALLLCDFVPYEALSDVLSTAEVCVVLLEEDAGTFSVPSKVLSYLAAGRAIIGAMPATNLATRTIARAGAGMVVTPGSYAEFAASVVALLRDGETSKRMGHDAREYAESAFDAVGIAARVSAFMTRCAAGSRRT</sequence>
<dbReference type="CDD" id="cd03794">
    <property type="entry name" value="GT4_WbuB-like"/>
    <property type="match status" value="1"/>
</dbReference>
<dbReference type="GO" id="GO:0016757">
    <property type="term" value="F:glycosyltransferase activity"/>
    <property type="evidence" value="ECO:0007669"/>
    <property type="project" value="InterPro"/>
</dbReference>
<dbReference type="AlphaFoldDB" id="A0A6J7J917"/>
<feature type="domain" description="Glycosyl transferase family 1" evidence="1">
    <location>
        <begin position="221"/>
        <end position="379"/>
    </location>
</feature>
<dbReference type="Pfam" id="PF00534">
    <property type="entry name" value="Glycos_transf_1"/>
    <property type="match status" value="1"/>
</dbReference>
<dbReference type="Gene3D" id="3.40.50.2000">
    <property type="entry name" value="Glycogen Phosphorylase B"/>
    <property type="match status" value="1"/>
</dbReference>
<dbReference type="Pfam" id="PF13579">
    <property type="entry name" value="Glyco_trans_4_4"/>
    <property type="match status" value="1"/>
</dbReference>
<organism evidence="3">
    <name type="scientific">freshwater metagenome</name>
    <dbReference type="NCBI Taxonomy" id="449393"/>
    <lineage>
        <taxon>unclassified sequences</taxon>
        <taxon>metagenomes</taxon>
        <taxon>ecological metagenomes</taxon>
    </lineage>
</organism>
<dbReference type="InterPro" id="IPR001296">
    <property type="entry name" value="Glyco_trans_1"/>
</dbReference>
<accession>A0A6J7J917</accession>
<feature type="domain" description="Glycosyltransferase subfamily 4-like N-terminal" evidence="2">
    <location>
        <begin position="24"/>
        <end position="197"/>
    </location>
</feature>
<protein>
    <submittedName>
        <fullName evidence="3">Unannotated protein</fullName>
    </submittedName>
</protein>
<reference evidence="3" key="1">
    <citation type="submission" date="2020-05" db="EMBL/GenBank/DDBJ databases">
        <authorList>
            <person name="Chiriac C."/>
            <person name="Salcher M."/>
            <person name="Ghai R."/>
            <person name="Kavagutti S V."/>
        </authorList>
    </citation>
    <scope>NUCLEOTIDE SEQUENCE</scope>
</reference>
<dbReference type="EMBL" id="CAFBNC010000053">
    <property type="protein sequence ID" value="CAB4938882.1"/>
    <property type="molecule type" value="Genomic_DNA"/>
</dbReference>
<dbReference type="SUPFAM" id="SSF53756">
    <property type="entry name" value="UDP-Glycosyltransferase/glycogen phosphorylase"/>
    <property type="match status" value="1"/>
</dbReference>